<gene>
    <name evidence="4" type="ORF">GCM10010971_41120</name>
</gene>
<dbReference type="InterPro" id="IPR001647">
    <property type="entry name" value="HTH_TetR"/>
</dbReference>
<sequence>MIRTRPRGRPVAALDQNARALLLDAATDLFAHQGVAATTLAQVAHAAEVTPAMVHYYFKSRDQLLDAVVEERVWPFVELVWTPPPADADAIGVMTAMAERIIRGAEIRPWLPLLWVREVLSEGGMLRERMMQRLPFDRVMQLSTLMADGQQRGHINPDLEPRLLFITVLAMSMMPLATASIWRARPGMQDIDNTVLVRHVTALLRHGMAAPGKE</sequence>
<organism evidence="4 5">
    <name type="scientific">Silvimonas amylolytica</name>
    <dbReference type="NCBI Taxonomy" id="449663"/>
    <lineage>
        <taxon>Bacteria</taxon>
        <taxon>Pseudomonadati</taxon>
        <taxon>Pseudomonadota</taxon>
        <taxon>Betaproteobacteria</taxon>
        <taxon>Neisseriales</taxon>
        <taxon>Chitinibacteraceae</taxon>
        <taxon>Silvimonas</taxon>
    </lineage>
</organism>
<evidence type="ECO:0000259" key="3">
    <source>
        <dbReference type="PROSITE" id="PS50977"/>
    </source>
</evidence>
<dbReference type="RefSeq" id="WP_188698714.1">
    <property type="nucleotide sequence ID" value="NZ_BMLY01000012.1"/>
</dbReference>
<dbReference type="Pfam" id="PF00440">
    <property type="entry name" value="TetR_N"/>
    <property type="match status" value="1"/>
</dbReference>
<feature type="domain" description="HTH tetR-type" evidence="3">
    <location>
        <begin position="16"/>
        <end position="76"/>
    </location>
</feature>
<evidence type="ECO:0000313" key="5">
    <source>
        <dbReference type="Proteomes" id="UP000621859"/>
    </source>
</evidence>
<reference evidence="5" key="1">
    <citation type="journal article" date="2019" name="Int. J. Syst. Evol. Microbiol.">
        <title>The Global Catalogue of Microorganisms (GCM) 10K type strain sequencing project: providing services to taxonomists for standard genome sequencing and annotation.</title>
        <authorList>
            <consortium name="The Broad Institute Genomics Platform"/>
            <consortium name="The Broad Institute Genome Sequencing Center for Infectious Disease"/>
            <person name="Wu L."/>
            <person name="Ma J."/>
        </authorList>
    </citation>
    <scope>NUCLEOTIDE SEQUENCE [LARGE SCALE GENOMIC DNA]</scope>
    <source>
        <strain evidence="5">CGMCC 1.8860</strain>
    </source>
</reference>
<dbReference type="InterPro" id="IPR050109">
    <property type="entry name" value="HTH-type_TetR-like_transc_reg"/>
</dbReference>
<dbReference type="PANTHER" id="PTHR30055:SF223">
    <property type="entry name" value="HTH-TYPE TRANSCRIPTIONAL REGULATOR UIDR"/>
    <property type="match status" value="1"/>
</dbReference>
<proteinExistence type="predicted"/>
<keyword evidence="5" id="KW-1185">Reference proteome</keyword>
<dbReference type="PRINTS" id="PR00455">
    <property type="entry name" value="HTHTETR"/>
</dbReference>
<keyword evidence="1 2" id="KW-0238">DNA-binding</keyword>
<dbReference type="Gene3D" id="1.10.357.10">
    <property type="entry name" value="Tetracycline Repressor, domain 2"/>
    <property type="match status" value="1"/>
</dbReference>
<name>A0ABQ2PSL5_9NEIS</name>
<dbReference type="Proteomes" id="UP000621859">
    <property type="component" value="Unassembled WGS sequence"/>
</dbReference>
<evidence type="ECO:0000313" key="4">
    <source>
        <dbReference type="EMBL" id="GGP28293.1"/>
    </source>
</evidence>
<accession>A0ABQ2PSL5</accession>
<dbReference type="EMBL" id="BMLY01000012">
    <property type="protein sequence ID" value="GGP28293.1"/>
    <property type="molecule type" value="Genomic_DNA"/>
</dbReference>
<dbReference type="PANTHER" id="PTHR30055">
    <property type="entry name" value="HTH-TYPE TRANSCRIPTIONAL REGULATOR RUTR"/>
    <property type="match status" value="1"/>
</dbReference>
<dbReference type="SUPFAM" id="SSF46689">
    <property type="entry name" value="Homeodomain-like"/>
    <property type="match status" value="1"/>
</dbReference>
<protein>
    <submittedName>
        <fullName evidence="4">TetR family transcriptional regulator</fullName>
    </submittedName>
</protein>
<dbReference type="InterPro" id="IPR009057">
    <property type="entry name" value="Homeodomain-like_sf"/>
</dbReference>
<dbReference type="InterPro" id="IPR036271">
    <property type="entry name" value="Tet_transcr_reg_TetR-rel_C_sf"/>
</dbReference>
<comment type="caution">
    <text evidence="4">The sequence shown here is derived from an EMBL/GenBank/DDBJ whole genome shotgun (WGS) entry which is preliminary data.</text>
</comment>
<feature type="DNA-binding region" description="H-T-H motif" evidence="2">
    <location>
        <begin position="39"/>
        <end position="58"/>
    </location>
</feature>
<dbReference type="SUPFAM" id="SSF48498">
    <property type="entry name" value="Tetracyclin repressor-like, C-terminal domain"/>
    <property type="match status" value="1"/>
</dbReference>
<evidence type="ECO:0000256" key="1">
    <source>
        <dbReference type="ARBA" id="ARBA00023125"/>
    </source>
</evidence>
<dbReference type="PROSITE" id="PS50977">
    <property type="entry name" value="HTH_TETR_2"/>
    <property type="match status" value="1"/>
</dbReference>
<evidence type="ECO:0000256" key="2">
    <source>
        <dbReference type="PROSITE-ProRule" id="PRU00335"/>
    </source>
</evidence>